<feature type="domain" description="C3H1-type" evidence="5">
    <location>
        <begin position="51"/>
        <end position="79"/>
    </location>
</feature>
<dbReference type="PANTHER" id="PTHR16465">
    <property type="entry name" value="NUCLEASE-RELATED"/>
    <property type="match status" value="1"/>
</dbReference>
<dbReference type="PROSITE" id="PS50103">
    <property type="entry name" value="ZF_C3H1"/>
    <property type="match status" value="1"/>
</dbReference>
<dbReference type="Pfam" id="PF06220">
    <property type="entry name" value="zf-U1"/>
    <property type="match status" value="1"/>
</dbReference>
<dbReference type="InterPro" id="IPR036855">
    <property type="entry name" value="Znf_CCCH_sf"/>
</dbReference>
<evidence type="ECO:0000256" key="1">
    <source>
        <dbReference type="ARBA" id="ARBA00022723"/>
    </source>
</evidence>
<gene>
    <name evidence="6" type="ORF">MELIAE_LOCUS436</name>
</gene>
<evidence type="ECO:0000313" key="6">
    <source>
        <dbReference type="EMBL" id="CAH0546227.1"/>
    </source>
</evidence>
<dbReference type="PANTHER" id="PTHR16465:SF0">
    <property type="entry name" value="ZINC FINGER MATRIN-TYPE PROTEIN 5"/>
    <property type="match status" value="1"/>
</dbReference>
<evidence type="ECO:0000313" key="7">
    <source>
        <dbReference type="Proteomes" id="UP001154078"/>
    </source>
</evidence>
<name>A0A9P0ALS1_BRAAE</name>
<evidence type="ECO:0000256" key="4">
    <source>
        <dbReference type="PROSITE-ProRule" id="PRU00723"/>
    </source>
</evidence>
<keyword evidence="3 4" id="KW-0862">Zinc</keyword>
<reference evidence="6" key="1">
    <citation type="submission" date="2021-12" db="EMBL/GenBank/DDBJ databases">
        <authorList>
            <person name="King R."/>
        </authorList>
    </citation>
    <scope>NUCLEOTIDE SEQUENCE</scope>
</reference>
<dbReference type="Gene3D" id="3.30.160.60">
    <property type="entry name" value="Classic Zinc Finger"/>
    <property type="match status" value="1"/>
</dbReference>
<protein>
    <recommendedName>
        <fullName evidence="5">C3H1-type domain-containing protein</fullName>
    </recommendedName>
</protein>
<proteinExistence type="predicted"/>
<dbReference type="InterPro" id="IPR000571">
    <property type="entry name" value="Znf_CCCH"/>
</dbReference>
<dbReference type="InterPro" id="IPR003604">
    <property type="entry name" value="Matrin/U1-like-C_Znf_C2H2"/>
</dbReference>
<dbReference type="SUPFAM" id="SSF90229">
    <property type="entry name" value="CCCH zinc finger"/>
    <property type="match status" value="1"/>
</dbReference>
<keyword evidence="1 4" id="KW-0479">Metal-binding</keyword>
<evidence type="ECO:0000259" key="5">
    <source>
        <dbReference type="PROSITE" id="PS50103"/>
    </source>
</evidence>
<dbReference type="OrthoDB" id="2417221at2759"/>
<accession>A0A9P0ALS1</accession>
<organism evidence="6 7">
    <name type="scientific">Brassicogethes aeneus</name>
    <name type="common">Rape pollen beetle</name>
    <name type="synonym">Meligethes aeneus</name>
    <dbReference type="NCBI Taxonomy" id="1431903"/>
    <lineage>
        <taxon>Eukaryota</taxon>
        <taxon>Metazoa</taxon>
        <taxon>Ecdysozoa</taxon>
        <taxon>Arthropoda</taxon>
        <taxon>Hexapoda</taxon>
        <taxon>Insecta</taxon>
        <taxon>Pterygota</taxon>
        <taxon>Neoptera</taxon>
        <taxon>Endopterygota</taxon>
        <taxon>Coleoptera</taxon>
        <taxon>Polyphaga</taxon>
        <taxon>Cucujiformia</taxon>
        <taxon>Nitidulidae</taxon>
        <taxon>Meligethinae</taxon>
        <taxon>Brassicogethes</taxon>
    </lineage>
</organism>
<keyword evidence="2 4" id="KW-0863">Zinc-finger</keyword>
<evidence type="ECO:0000256" key="3">
    <source>
        <dbReference type="ARBA" id="ARBA00022833"/>
    </source>
</evidence>
<dbReference type="EMBL" id="OV121132">
    <property type="protein sequence ID" value="CAH0546227.1"/>
    <property type="molecule type" value="Genomic_DNA"/>
</dbReference>
<dbReference type="InterPro" id="IPR013085">
    <property type="entry name" value="U1-CZ_Znf_C2H2"/>
</dbReference>
<dbReference type="InterPro" id="IPR036236">
    <property type="entry name" value="Znf_C2H2_sf"/>
</dbReference>
<dbReference type="GO" id="GO:0003676">
    <property type="term" value="F:nucleic acid binding"/>
    <property type="evidence" value="ECO:0007669"/>
    <property type="project" value="InterPro"/>
</dbReference>
<feature type="zinc finger region" description="C3H1-type" evidence="4">
    <location>
        <begin position="51"/>
        <end position="79"/>
    </location>
</feature>
<dbReference type="GO" id="GO:0008270">
    <property type="term" value="F:zinc ion binding"/>
    <property type="evidence" value="ECO:0007669"/>
    <property type="project" value="UniProtKB-KW"/>
</dbReference>
<sequence length="165" mass="19909">MGRRYYCDYCDKNFIDDLDARKKHLQSAQHIKNRNLHYEAQRDPETIFREESLKMPCRRFLLEGFCQFEGNCKYSHYSPDQLYEISQLVEYNKEQKRKKEQELVPIPSVESWHEKYSETFSKSNVEVVNTFWDYPANLETRLDLPPSLQKFKPGQFTSDNFEEWG</sequence>
<dbReference type="SUPFAM" id="SSF57667">
    <property type="entry name" value="beta-beta-alpha zinc fingers"/>
    <property type="match status" value="1"/>
</dbReference>
<dbReference type="Proteomes" id="UP001154078">
    <property type="component" value="Chromosome 1"/>
</dbReference>
<evidence type="ECO:0000256" key="2">
    <source>
        <dbReference type="ARBA" id="ARBA00022771"/>
    </source>
</evidence>
<dbReference type="Pfam" id="PF00642">
    <property type="entry name" value="zf-CCCH"/>
    <property type="match status" value="1"/>
</dbReference>
<dbReference type="AlphaFoldDB" id="A0A9P0ALS1"/>
<dbReference type="SMART" id="SM00451">
    <property type="entry name" value="ZnF_U1"/>
    <property type="match status" value="1"/>
</dbReference>
<dbReference type="GO" id="GO:0005689">
    <property type="term" value="C:U12-type spliceosomal complex"/>
    <property type="evidence" value="ECO:0007669"/>
    <property type="project" value="TreeGrafter"/>
</dbReference>
<keyword evidence="7" id="KW-1185">Reference proteome</keyword>